<keyword evidence="3" id="KW-0732">Signal</keyword>
<proteinExistence type="predicted"/>
<feature type="transmembrane region" description="Helical" evidence="2">
    <location>
        <begin position="157"/>
        <end position="177"/>
    </location>
</feature>
<dbReference type="EMBL" id="JAZGQO010000021">
    <property type="protein sequence ID" value="KAK6166689.1"/>
    <property type="molecule type" value="Genomic_DNA"/>
</dbReference>
<keyword evidence="2" id="KW-1133">Transmembrane helix</keyword>
<dbReference type="Proteomes" id="UP001347796">
    <property type="component" value="Unassembled WGS sequence"/>
</dbReference>
<name>A0AAN8GGB2_PATCE</name>
<feature type="transmembrane region" description="Helical" evidence="2">
    <location>
        <begin position="701"/>
        <end position="718"/>
    </location>
</feature>
<evidence type="ECO:0000256" key="1">
    <source>
        <dbReference type="SAM" id="MobiDB-lite"/>
    </source>
</evidence>
<feature type="transmembrane region" description="Helical" evidence="2">
    <location>
        <begin position="519"/>
        <end position="544"/>
    </location>
</feature>
<feature type="transmembrane region" description="Helical" evidence="2">
    <location>
        <begin position="433"/>
        <end position="456"/>
    </location>
</feature>
<feature type="transmembrane region" description="Helical" evidence="2">
    <location>
        <begin position="489"/>
        <end position="512"/>
    </location>
</feature>
<keyword evidence="2" id="KW-0812">Transmembrane</keyword>
<gene>
    <name evidence="4" type="ORF">SNE40_023325</name>
</gene>
<evidence type="ECO:0000313" key="5">
    <source>
        <dbReference type="Proteomes" id="UP001347796"/>
    </source>
</evidence>
<feature type="compositionally biased region" description="Acidic residues" evidence="1">
    <location>
        <begin position="783"/>
        <end position="825"/>
    </location>
</feature>
<keyword evidence="5" id="KW-1185">Reference proteome</keyword>
<feature type="transmembrane region" description="Helical" evidence="2">
    <location>
        <begin position="316"/>
        <end position="337"/>
    </location>
</feature>
<feature type="transmembrane region" description="Helical" evidence="2">
    <location>
        <begin position="362"/>
        <end position="388"/>
    </location>
</feature>
<feature type="chain" id="PRO_5042894331" evidence="3">
    <location>
        <begin position="21"/>
        <end position="847"/>
    </location>
</feature>
<evidence type="ECO:0000256" key="2">
    <source>
        <dbReference type="SAM" id="Phobius"/>
    </source>
</evidence>
<dbReference type="AlphaFoldDB" id="A0AAN8GGB2"/>
<evidence type="ECO:0000313" key="4">
    <source>
        <dbReference type="EMBL" id="KAK6166689.1"/>
    </source>
</evidence>
<sequence length="847" mass="96200">MWKAISCVLSLYVLLSMVKADLNSTIDTALINDNRIIQLDLQEANSSYGSFDQTPWFKPMRWFLVRGDRSNRLLLLIYYYYNFFESFIPLTKAKDITLGDISVKTHNETKQYLLNAVAGTTFNEVCSMFIKDELGFGILVYHCCKLNENCVDIVEDASVWILRVFFLLVTIFLFLYFPKFLPQKYTRPVFQFNPTPPITLRIVKTNTPDKYEIKGTRVPSVIFDQMKELTKSMRGAAIARDTVYEVKIKVVDLLIHRVDILSESDQAVSLTKLLYDMIIRCKIRRAKPIKKCLDTPVCSCLSRSSKPIPLISCLNILKTIVIYTVLALPAIPFFYLMSADGLEYQELGQHIKSRGLLQTSSFYIGIWAGKFVTAILCLLYTLYIFIVLMSNSIHEEMADLMTDSINESHTKRKPLSKRVLELLTKPFTKCGTFFVPFFIIGLLLSPLILLFFAIIASPVMRLLIRQCRKLCCTGGFRFYSNPITCGPKVSFFLCLTLLSVFAILAIGFNFLLHAVCIGIINIFINLSTAMSIISLCILIGIYVRDTSSRLTGKYDAYQKSLLLAVLAVKHDLLLAESRKRYKDQSNMAFQLTAADVVDEYSIEDGRGDENPPAIWDVKNGYLRMCTNGIVLFLDRKDTPYIPHAFFHEMTEVICPGCPGPLKSSIMSALKDLGRIVLFLLFLFILLLAYGDTLYVSPTSKLFATIATGLVPLLLRSFFFTKAPIPALDTSNVRFQNIFQEKVLKFMMKWPVVDAKFEFTKDSRPNLPRAEVDLVFDDDITHDDIDCGESNDGFVPDEDEDEELEEEKEDEGEEEEGGTEEGEIIEETGKELPTKPKERALGDTETVF</sequence>
<accession>A0AAN8GGB2</accession>
<protein>
    <submittedName>
        <fullName evidence="4">Uncharacterized protein</fullName>
    </submittedName>
</protein>
<feature type="transmembrane region" description="Helical" evidence="2">
    <location>
        <begin position="672"/>
        <end position="689"/>
    </location>
</feature>
<organism evidence="4 5">
    <name type="scientific">Patella caerulea</name>
    <name type="common">Rayed Mediterranean limpet</name>
    <dbReference type="NCBI Taxonomy" id="87958"/>
    <lineage>
        <taxon>Eukaryota</taxon>
        <taxon>Metazoa</taxon>
        <taxon>Spiralia</taxon>
        <taxon>Lophotrochozoa</taxon>
        <taxon>Mollusca</taxon>
        <taxon>Gastropoda</taxon>
        <taxon>Patellogastropoda</taxon>
        <taxon>Patelloidea</taxon>
        <taxon>Patellidae</taxon>
        <taxon>Patella</taxon>
    </lineage>
</organism>
<comment type="caution">
    <text evidence="4">The sequence shown here is derived from an EMBL/GenBank/DDBJ whole genome shotgun (WGS) entry which is preliminary data.</text>
</comment>
<feature type="compositionally biased region" description="Basic and acidic residues" evidence="1">
    <location>
        <begin position="826"/>
        <end position="841"/>
    </location>
</feature>
<keyword evidence="2" id="KW-0472">Membrane</keyword>
<evidence type="ECO:0000256" key="3">
    <source>
        <dbReference type="SAM" id="SignalP"/>
    </source>
</evidence>
<feature type="signal peptide" evidence="3">
    <location>
        <begin position="1"/>
        <end position="20"/>
    </location>
</feature>
<reference evidence="4 5" key="1">
    <citation type="submission" date="2024-01" db="EMBL/GenBank/DDBJ databases">
        <title>The genome of the rayed Mediterranean limpet Patella caerulea (Linnaeus, 1758).</title>
        <authorList>
            <person name="Anh-Thu Weber A."/>
            <person name="Halstead-Nussloch G."/>
        </authorList>
    </citation>
    <scope>NUCLEOTIDE SEQUENCE [LARGE SCALE GENOMIC DNA]</scope>
    <source>
        <strain evidence="4">AATW-2023a</strain>
        <tissue evidence="4">Whole specimen</tissue>
    </source>
</reference>
<feature type="region of interest" description="Disordered" evidence="1">
    <location>
        <begin position="783"/>
        <end position="847"/>
    </location>
</feature>